<dbReference type="GO" id="GO:0009425">
    <property type="term" value="C:bacterial-type flagellum basal body"/>
    <property type="evidence" value="ECO:0007669"/>
    <property type="project" value="UniProtKB-SubCell"/>
</dbReference>
<organism evidence="14 15">
    <name type="scientific">Gemmobacter megaterium</name>
    <dbReference type="NCBI Taxonomy" id="1086013"/>
    <lineage>
        <taxon>Bacteria</taxon>
        <taxon>Pseudomonadati</taxon>
        <taxon>Pseudomonadota</taxon>
        <taxon>Alphaproteobacteria</taxon>
        <taxon>Rhodobacterales</taxon>
        <taxon>Paracoccaceae</taxon>
        <taxon>Gemmobacter</taxon>
    </lineage>
</organism>
<dbReference type="GO" id="GO:0071973">
    <property type="term" value="P:bacterial-type flagellum-dependent cell motility"/>
    <property type="evidence" value="ECO:0007669"/>
    <property type="project" value="InterPro"/>
</dbReference>
<dbReference type="InterPro" id="IPR023087">
    <property type="entry name" value="Flg_Motor_Flig_C"/>
</dbReference>
<dbReference type="PRINTS" id="PR00954">
    <property type="entry name" value="FLGMOTORFLIG"/>
</dbReference>
<evidence type="ECO:0000256" key="5">
    <source>
        <dbReference type="ARBA" id="ARBA00022475"/>
    </source>
</evidence>
<keyword evidence="14" id="KW-0969">Cilium</keyword>
<comment type="function">
    <text evidence="10">FliG is one of three proteins (FliG, FliN, FliM) that forms the rotor-mounted switch complex (C ring), located at the base of the basal body. This complex interacts with the CheY and CheZ chemotaxis proteins, in addition to contacting components of the motor that determine the direction of flagellar rotation.</text>
</comment>
<evidence type="ECO:0000313" key="14">
    <source>
        <dbReference type="EMBL" id="SIS62094.1"/>
    </source>
</evidence>
<dbReference type="OrthoDB" id="7616820at2"/>
<dbReference type="SUPFAM" id="SSF48029">
    <property type="entry name" value="FliG"/>
    <property type="match status" value="2"/>
</dbReference>
<accession>A0A1N7KKR2</accession>
<comment type="similarity">
    <text evidence="3">Belongs to the FliG family.</text>
</comment>
<evidence type="ECO:0000256" key="9">
    <source>
        <dbReference type="ARBA" id="ARBA00023143"/>
    </source>
</evidence>
<feature type="domain" description="Flagellar motor switch protein FliG middle" evidence="12">
    <location>
        <begin position="132"/>
        <end position="202"/>
    </location>
</feature>
<dbReference type="PANTHER" id="PTHR30534">
    <property type="entry name" value="FLAGELLAR MOTOR SWITCH PROTEIN FLIG"/>
    <property type="match status" value="1"/>
</dbReference>
<keyword evidence="7" id="KW-0283">Flagellar rotation</keyword>
<dbReference type="GO" id="GO:0006935">
    <property type="term" value="P:chemotaxis"/>
    <property type="evidence" value="ECO:0007669"/>
    <property type="project" value="UniProtKB-KW"/>
</dbReference>
<feature type="domain" description="Flagellar motor switch protein FliG N-terminal" evidence="13">
    <location>
        <begin position="21"/>
        <end position="123"/>
    </location>
</feature>
<keyword evidence="6" id="KW-0145">Chemotaxis</keyword>
<dbReference type="InterPro" id="IPR028263">
    <property type="entry name" value="FliG_N"/>
</dbReference>
<proteinExistence type="inferred from homology"/>
<evidence type="ECO:0000256" key="4">
    <source>
        <dbReference type="ARBA" id="ARBA00021870"/>
    </source>
</evidence>
<dbReference type="GO" id="GO:0005886">
    <property type="term" value="C:plasma membrane"/>
    <property type="evidence" value="ECO:0007669"/>
    <property type="project" value="UniProtKB-SubCell"/>
</dbReference>
<keyword evidence="5" id="KW-1003">Cell membrane</keyword>
<dbReference type="Pfam" id="PF14841">
    <property type="entry name" value="FliG_M"/>
    <property type="match status" value="1"/>
</dbReference>
<evidence type="ECO:0000256" key="1">
    <source>
        <dbReference type="ARBA" id="ARBA00004117"/>
    </source>
</evidence>
<evidence type="ECO:0000256" key="10">
    <source>
        <dbReference type="ARBA" id="ARBA00025598"/>
    </source>
</evidence>
<keyword evidence="9" id="KW-0975">Bacterial flagellum</keyword>
<keyword evidence="14" id="KW-0282">Flagellum</keyword>
<dbReference type="Pfam" id="PF14842">
    <property type="entry name" value="FliG_N"/>
    <property type="match status" value="1"/>
</dbReference>
<evidence type="ECO:0000256" key="8">
    <source>
        <dbReference type="ARBA" id="ARBA00023136"/>
    </source>
</evidence>
<sequence length="348" mass="36982">MPQALARITPQRIAAPDPVPLTNREKAAIIVRLLLAEGAPLPLSALPDHMQAALTEQMAAMRLVDRDTMQAVVQEFLSQLESVGLSFPGGLEGALSMLDGHISPSAATRLRRLAGASGKVDPWERIIPLPADRLLPVLEDEAVEIGAVLLSKLPVAKAADLLGKLPGDKARRVAHAVSLTGNIDPDTVRRIGLSLAGQLDAQPPKAFETGPEERVGAILNVSTAAVRDALLDGLGAEDAVFAGKVRKAIFTFGHIPARVTPRDVPKVVRMVDQATLITALVGATGPLAPVADFILSNMSQRMAQSLREEMAARDKVRDKDAEAAHSMVVEAVRTLESQGELQLVIEDD</sequence>
<gene>
    <name evidence="14" type="ORF">SAMN05421774_101509</name>
</gene>
<dbReference type="Proteomes" id="UP000186141">
    <property type="component" value="Unassembled WGS sequence"/>
</dbReference>
<feature type="domain" description="Flagellar motor switch protein FliG C-terminal" evidence="11">
    <location>
        <begin position="233"/>
        <end position="343"/>
    </location>
</feature>
<name>A0A1N7KKR2_9RHOB</name>
<evidence type="ECO:0000259" key="13">
    <source>
        <dbReference type="Pfam" id="PF14842"/>
    </source>
</evidence>
<dbReference type="InterPro" id="IPR032779">
    <property type="entry name" value="FliG_M"/>
</dbReference>
<keyword evidence="15" id="KW-1185">Reference proteome</keyword>
<dbReference type="InterPro" id="IPR000090">
    <property type="entry name" value="Flg_Motor_Flig"/>
</dbReference>
<protein>
    <recommendedName>
        <fullName evidence="4">Flagellar motor switch protein FliG</fullName>
    </recommendedName>
</protein>
<evidence type="ECO:0000256" key="3">
    <source>
        <dbReference type="ARBA" id="ARBA00010299"/>
    </source>
</evidence>
<dbReference type="Pfam" id="PF01706">
    <property type="entry name" value="FliG_C"/>
    <property type="match status" value="1"/>
</dbReference>
<dbReference type="AlphaFoldDB" id="A0A1N7KKR2"/>
<dbReference type="STRING" id="1086013.SAMN05421774_101509"/>
<dbReference type="EMBL" id="FTOT01000001">
    <property type="protein sequence ID" value="SIS62094.1"/>
    <property type="molecule type" value="Genomic_DNA"/>
</dbReference>
<evidence type="ECO:0000256" key="7">
    <source>
        <dbReference type="ARBA" id="ARBA00022779"/>
    </source>
</evidence>
<dbReference type="GO" id="GO:0003774">
    <property type="term" value="F:cytoskeletal motor activity"/>
    <property type="evidence" value="ECO:0007669"/>
    <property type="project" value="InterPro"/>
</dbReference>
<dbReference type="PANTHER" id="PTHR30534:SF0">
    <property type="entry name" value="FLAGELLAR MOTOR SWITCH PROTEIN FLIG"/>
    <property type="match status" value="1"/>
</dbReference>
<evidence type="ECO:0000259" key="12">
    <source>
        <dbReference type="Pfam" id="PF14841"/>
    </source>
</evidence>
<evidence type="ECO:0000259" key="11">
    <source>
        <dbReference type="Pfam" id="PF01706"/>
    </source>
</evidence>
<evidence type="ECO:0000313" key="15">
    <source>
        <dbReference type="Proteomes" id="UP000186141"/>
    </source>
</evidence>
<dbReference type="Gene3D" id="1.10.220.30">
    <property type="match status" value="3"/>
</dbReference>
<dbReference type="RefSeq" id="WP_076528365.1">
    <property type="nucleotide sequence ID" value="NZ_BMEH01000001.1"/>
</dbReference>
<evidence type="ECO:0000256" key="2">
    <source>
        <dbReference type="ARBA" id="ARBA00004413"/>
    </source>
</evidence>
<keyword evidence="8" id="KW-0472">Membrane</keyword>
<comment type="subcellular location">
    <subcellularLocation>
        <location evidence="1">Bacterial flagellum basal body</location>
    </subcellularLocation>
    <subcellularLocation>
        <location evidence="2">Cell membrane</location>
        <topology evidence="2">Peripheral membrane protein</topology>
        <orientation evidence="2">Cytoplasmic side</orientation>
    </subcellularLocation>
</comment>
<keyword evidence="14" id="KW-0966">Cell projection</keyword>
<evidence type="ECO:0000256" key="6">
    <source>
        <dbReference type="ARBA" id="ARBA00022500"/>
    </source>
</evidence>
<dbReference type="InterPro" id="IPR011002">
    <property type="entry name" value="FliG_a-hlx"/>
</dbReference>
<reference evidence="14 15" key="1">
    <citation type="submission" date="2017-01" db="EMBL/GenBank/DDBJ databases">
        <authorList>
            <person name="Mah S.A."/>
            <person name="Swanson W.J."/>
            <person name="Moy G.W."/>
            <person name="Vacquier V.D."/>
        </authorList>
    </citation>
    <scope>NUCLEOTIDE SEQUENCE [LARGE SCALE GENOMIC DNA]</scope>
    <source>
        <strain evidence="14 15">DSM 26375</strain>
    </source>
</reference>